<comment type="subcellular location">
    <subcellularLocation>
        <location evidence="1">Membrane</location>
        <topology evidence="1">Single-pass membrane protein</topology>
    </subcellularLocation>
</comment>
<evidence type="ECO:0000313" key="8">
    <source>
        <dbReference type="Proteomes" id="UP001049176"/>
    </source>
</evidence>
<keyword evidence="2 6" id="KW-0812">Transmembrane</keyword>
<keyword evidence="3 6" id="KW-1133">Transmembrane helix</keyword>
<evidence type="ECO:0000256" key="4">
    <source>
        <dbReference type="ARBA" id="ARBA00023136"/>
    </source>
</evidence>
<protein>
    <recommendedName>
        <fullName evidence="9">Glycoside hydrolase family 76 protein</fullName>
    </recommendedName>
</protein>
<dbReference type="GO" id="GO:0071944">
    <property type="term" value="C:cell periphery"/>
    <property type="evidence" value="ECO:0007669"/>
    <property type="project" value="UniProtKB-ARBA"/>
</dbReference>
<name>A0A9P8AFT2_9AGAR</name>
<dbReference type="GeneID" id="66071104"/>
<dbReference type="GO" id="GO:0016020">
    <property type="term" value="C:membrane"/>
    <property type="evidence" value="ECO:0007669"/>
    <property type="project" value="UniProtKB-SubCell"/>
</dbReference>
<dbReference type="OrthoDB" id="3009871at2759"/>
<dbReference type="RefSeq" id="XP_043016726.1">
    <property type="nucleotide sequence ID" value="XM_043148012.1"/>
</dbReference>
<evidence type="ECO:0000256" key="2">
    <source>
        <dbReference type="ARBA" id="ARBA00022692"/>
    </source>
</evidence>
<feature type="region of interest" description="Disordered" evidence="5">
    <location>
        <begin position="316"/>
        <end position="348"/>
    </location>
</feature>
<evidence type="ECO:0000256" key="1">
    <source>
        <dbReference type="ARBA" id="ARBA00004167"/>
    </source>
</evidence>
<evidence type="ECO:0008006" key="9">
    <source>
        <dbReference type="Google" id="ProtNLM"/>
    </source>
</evidence>
<dbReference type="Proteomes" id="UP001049176">
    <property type="component" value="Chromosome 1"/>
</dbReference>
<feature type="transmembrane region" description="Helical" evidence="6">
    <location>
        <begin position="180"/>
        <end position="204"/>
    </location>
</feature>
<evidence type="ECO:0000256" key="3">
    <source>
        <dbReference type="ARBA" id="ARBA00022989"/>
    </source>
</evidence>
<organism evidence="7 8">
    <name type="scientific">Marasmius oreades</name>
    <name type="common">fairy-ring Marasmius</name>
    <dbReference type="NCBI Taxonomy" id="181124"/>
    <lineage>
        <taxon>Eukaryota</taxon>
        <taxon>Fungi</taxon>
        <taxon>Dikarya</taxon>
        <taxon>Basidiomycota</taxon>
        <taxon>Agaricomycotina</taxon>
        <taxon>Agaricomycetes</taxon>
        <taxon>Agaricomycetidae</taxon>
        <taxon>Agaricales</taxon>
        <taxon>Marasmiineae</taxon>
        <taxon>Marasmiaceae</taxon>
        <taxon>Marasmius</taxon>
    </lineage>
</organism>
<dbReference type="PANTHER" id="PTHR15549:SF27">
    <property type="entry name" value="CHITIN-BINDING TYPE-1 DOMAIN-CONTAINING PROTEIN"/>
    <property type="match status" value="1"/>
</dbReference>
<evidence type="ECO:0000313" key="7">
    <source>
        <dbReference type="EMBL" id="KAG7100256.1"/>
    </source>
</evidence>
<evidence type="ECO:0000256" key="5">
    <source>
        <dbReference type="SAM" id="MobiDB-lite"/>
    </source>
</evidence>
<feature type="region of interest" description="Disordered" evidence="5">
    <location>
        <begin position="156"/>
        <end position="176"/>
    </location>
</feature>
<comment type="caution">
    <text evidence="7">The sequence shown here is derived from an EMBL/GenBank/DDBJ whole genome shotgun (WGS) entry which is preliminary data.</text>
</comment>
<keyword evidence="8" id="KW-1185">Reference proteome</keyword>
<dbReference type="AlphaFoldDB" id="A0A9P8AFT2"/>
<gene>
    <name evidence="7" type="ORF">E1B28_002028</name>
</gene>
<evidence type="ECO:0000256" key="6">
    <source>
        <dbReference type="SAM" id="Phobius"/>
    </source>
</evidence>
<accession>A0A9P8AFT2</accession>
<sequence length="348" mass="37478">METSLCYNSTRKPRLAWYPTTGDIIEGLAILTSVTNNASTRGQLQDVIKSTVSFWQHQNQRLGGVLDLGPDYVWGYPTGDPFLVRGLSTAHRRNLTTEIRDEVKSFIDIQYNALLNNATIPGTDVYGGSWIGPPQRNIIPVNQTYAAMVLVQAINPDPSPTTTTTTTSSSSSTPSTKTGAIIGGIVGGVAFIAILTGLVLLLLCRRKRNRQGSSILAASSPSNPPSTSTVSPFVLQWDMDVSSKRDKSCIVSRADTQPAANEPEAQAATTWREYTNVQPEVAALGEAGGDGEGEGDDDLHVRFQTMSTAHMVRILNTRFESEAPPAYPQSQLGSSEPGVPWDDLQNPG</sequence>
<dbReference type="EMBL" id="CM032181">
    <property type="protein sequence ID" value="KAG7100256.1"/>
    <property type="molecule type" value="Genomic_DNA"/>
</dbReference>
<dbReference type="KEGG" id="more:E1B28_002028"/>
<feature type="compositionally biased region" description="Low complexity" evidence="5">
    <location>
        <begin position="160"/>
        <end position="176"/>
    </location>
</feature>
<reference evidence="7" key="1">
    <citation type="journal article" date="2021" name="Genome Biol. Evol.">
        <title>The assembled and annotated genome of the fairy-ring fungus Marasmius oreades.</title>
        <authorList>
            <person name="Hiltunen M."/>
            <person name="Ament-Velasquez S.L."/>
            <person name="Johannesson H."/>
        </authorList>
    </citation>
    <scope>NUCLEOTIDE SEQUENCE</scope>
    <source>
        <strain evidence="7">03SP1</strain>
    </source>
</reference>
<keyword evidence="4 6" id="KW-0472">Membrane</keyword>
<proteinExistence type="predicted"/>
<dbReference type="InterPro" id="IPR051694">
    <property type="entry name" value="Immunoregulatory_rcpt-like"/>
</dbReference>
<dbReference type="PANTHER" id="PTHR15549">
    <property type="entry name" value="PAIRED IMMUNOGLOBULIN-LIKE TYPE 2 RECEPTOR"/>
    <property type="match status" value="1"/>
</dbReference>